<feature type="domain" description="YlxR" evidence="1">
    <location>
        <begin position="7"/>
        <end position="74"/>
    </location>
</feature>
<sequence>MLRRPVRTCVGCRVRADRSDLLRVVAVRGGTTVVVTPDLSGSAPGRGAHLHRDQACLQLAVRRKAFGRALRVAEPVDPTPLVDLLTGATSQMHAAPPRSGA</sequence>
<dbReference type="Gene3D" id="3.30.1230.10">
    <property type="entry name" value="YlxR-like"/>
    <property type="match status" value="1"/>
</dbReference>
<keyword evidence="3" id="KW-1185">Reference proteome</keyword>
<dbReference type="Pfam" id="PF04296">
    <property type="entry name" value="YlxR"/>
    <property type="match status" value="1"/>
</dbReference>
<proteinExistence type="predicted"/>
<dbReference type="PANTHER" id="PTHR34215">
    <property type="entry name" value="BLL0784 PROTEIN"/>
    <property type="match status" value="1"/>
</dbReference>
<dbReference type="InterPro" id="IPR037465">
    <property type="entry name" value="YlxR"/>
</dbReference>
<dbReference type="InterPro" id="IPR035931">
    <property type="entry name" value="YlxR-like_sf"/>
</dbReference>
<evidence type="ECO:0000313" key="2">
    <source>
        <dbReference type="EMBL" id="PJJ56275.1"/>
    </source>
</evidence>
<name>A0A0B2BGN9_9ACTN</name>
<dbReference type="SUPFAM" id="SSF64376">
    <property type="entry name" value="YlxR-like"/>
    <property type="match status" value="1"/>
</dbReference>
<dbReference type="Proteomes" id="UP000230842">
    <property type="component" value="Unassembled WGS sequence"/>
</dbReference>
<evidence type="ECO:0000259" key="1">
    <source>
        <dbReference type="Pfam" id="PF04296"/>
    </source>
</evidence>
<reference evidence="2 3" key="1">
    <citation type="submission" date="2017-11" db="EMBL/GenBank/DDBJ databases">
        <title>Genomic Encyclopedia of Archaeal and Bacterial Type Strains, Phase II (KMG-II): From Individual Species to Whole Genera.</title>
        <authorList>
            <person name="Goeker M."/>
        </authorList>
    </citation>
    <scope>NUCLEOTIDE SEQUENCE [LARGE SCALE GENOMIC DNA]</scope>
    <source>
        <strain evidence="2 3">DSM 27763</strain>
    </source>
</reference>
<dbReference type="EMBL" id="PGEZ01000001">
    <property type="protein sequence ID" value="PJJ56275.1"/>
    <property type="molecule type" value="Genomic_DNA"/>
</dbReference>
<dbReference type="RefSeq" id="WP_039348861.1">
    <property type="nucleotide sequence ID" value="NZ_PGEZ01000001.1"/>
</dbReference>
<dbReference type="PANTHER" id="PTHR34215:SF1">
    <property type="entry name" value="YLXR DOMAIN-CONTAINING PROTEIN"/>
    <property type="match status" value="1"/>
</dbReference>
<dbReference type="OrthoDB" id="5244965at2"/>
<dbReference type="AlphaFoldDB" id="A0A0B2BGN9"/>
<gene>
    <name evidence="2" type="ORF">CLV56_0480</name>
</gene>
<comment type="caution">
    <text evidence="2">The sequence shown here is derived from an EMBL/GenBank/DDBJ whole genome shotgun (WGS) entry which is preliminary data.</text>
</comment>
<dbReference type="InterPro" id="IPR007393">
    <property type="entry name" value="YlxR_dom"/>
</dbReference>
<protein>
    <recommendedName>
        <fullName evidence="1">YlxR domain-containing protein</fullName>
    </recommendedName>
</protein>
<accession>A0A0B2BGN9</accession>
<organism evidence="2 3">
    <name type="scientific">Mumia flava</name>
    <dbReference type="NCBI Taxonomy" id="1348852"/>
    <lineage>
        <taxon>Bacteria</taxon>
        <taxon>Bacillati</taxon>
        <taxon>Actinomycetota</taxon>
        <taxon>Actinomycetes</taxon>
        <taxon>Propionibacteriales</taxon>
        <taxon>Nocardioidaceae</taxon>
        <taxon>Mumia</taxon>
    </lineage>
</organism>
<evidence type="ECO:0000313" key="3">
    <source>
        <dbReference type="Proteomes" id="UP000230842"/>
    </source>
</evidence>